<evidence type="ECO:0000313" key="3">
    <source>
        <dbReference type="Proteomes" id="UP000229600"/>
    </source>
</evidence>
<keyword evidence="1" id="KW-0812">Transmembrane</keyword>
<organism evidence="2 3">
    <name type="scientific">Candidatus Magasanikbacteria bacterium CG11_big_fil_rev_8_21_14_0_20_39_34</name>
    <dbReference type="NCBI Taxonomy" id="1974653"/>
    <lineage>
        <taxon>Bacteria</taxon>
        <taxon>Candidatus Magasanikiibacteriota</taxon>
    </lineage>
</organism>
<keyword evidence="1" id="KW-0472">Membrane</keyword>
<dbReference type="Pfam" id="PF06691">
    <property type="entry name" value="DUF1189"/>
    <property type="match status" value="1"/>
</dbReference>
<name>A0A2H0N4E0_9BACT</name>
<dbReference type="AlphaFoldDB" id="A0A2H0N4E0"/>
<feature type="transmembrane region" description="Helical" evidence="1">
    <location>
        <begin position="217"/>
        <end position="238"/>
    </location>
</feature>
<comment type="caution">
    <text evidence="2">The sequence shown here is derived from an EMBL/GenBank/DDBJ whole genome shotgun (WGS) entry which is preliminary data.</text>
</comment>
<feature type="transmembrane region" description="Helical" evidence="1">
    <location>
        <begin position="28"/>
        <end position="49"/>
    </location>
</feature>
<feature type="transmembrane region" description="Helical" evidence="1">
    <location>
        <begin position="171"/>
        <end position="196"/>
    </location>
</feature>
<dbReference type="EMBL" id="PCWN01000008">
    <property type="protein sequence ID" value="PIR03769.1"/>
    <property type="molecule type" value="Genomic_DNA"/>
</dbReference>
<evidence type="ECO:0000313" key="2">
    <source>
        <dbReference type="EMBL" id="PIR03769.1"/>
    </source>
</evidence>
<reference evidence="2 3" key="1">
    <citation type="submission" date="2017-09" db="EMBL/GenBank/DDBJ databases">
        <title>Depth-based differentiation of microbial function through sediment-hosted aquifers and enrichment of novel symbionts in the deep terrestrial subsurface.</title>
        <authorList>
            <person name="Probst A.J."/>
            <person name="Ladd B."/>
            <person name="Jarett J.K."/>
            <person name="Geller-Mcgrath D.E."/>
            <person name="Sieber C.M."/>
            <person name="Emerson J.B."/>
            <person name="Anantharaman K."/>
            <person name="Thomas B.C."/>
            <person name="Malmstrom R."/>
            <person name="Stieglmeier M."/>
            <person name="Klingl A."/>
            <person name="Woyke T."/>
            <person name="Ryan C.M."/>
            <person name="Banfield J.F."/>
        </authorList>
    </citation>
    <scope>NUCLEOTIDE SEQUENCE [LARGE SCALE GENOMIC DNA]</scope>
    <source>
        <strain evidence="2">CG11_big_fil_rev_8_21_14_0_20_39_34</strain>
    </source>
</reference>
<dbReference type="InterPro" id="IPR009574">
    <property type="entry name" value="DUF1189"/>
</dbReference>
<evidence type="ECO:0008006" key="4">
    <source>
        <dbReference type="Google" id="ProtNLM"/>
    </source>
</evidence>
<sequence>MKFFFKSLYLSITHFEWMKDNRKDFKNALGYFFIFLLIVSALTLARITWVLPEVLQEAQTTLTEKFPDFTAKIHDGKLSTENIQEPFIFTLHEEGGDFKIVINSQSENTRIDEVIDTSKESGILFTKTTLSVHDHTNMQTKTQSLTTFPNMEFSKSALSQKIKKLQEPTRVIGITLLTILLYFVFLCIGKLAYIALMSIPIYIATQVMKKKWKYSHIFTVGLFAITIPTIIQHVLIAINFPIPFIYTIAFLAYILFPIFYLPDEVHHET</sequence>
<proteinExistence type="predicted"/>
<protein>
    <recommendedName>
        <fullName evidence="4">DUF1189 domain-containing protein</fullName>
    </recommendedName>
</protein>
<dbReference type="Proteomes" id="UP000229600">
    <property type="component" value="Unassembled WGS sequence"/>
</dbReference>
<gene>
    <name evidence="2" type="ORF">COV59_03790</name>
</gene>
<feature type="transmembrane region" description="Helical" evidence="1">
    <location>
        <begin position="244"/>
        <end position="261"/>
    </location>
</feature>
<evidence type="ECO:0000256" key="1">
    <source>
        <dbReference type="SAM" id="Phobius"/>
    </source>
</evidence>
<keyword evidence="1" id="KW-1133">Transmembrane helix</keyword>
<accession>A0A2H0N4E0</accession>